<feature type="transmembrane region" description="Helical" evidence="2">
    <location>
        <begin position="107"/>
        <end position="125"/>
    </location>
</feature>
<dbReference type="Proteomes" id="UP001317322">
    <property type="component" value="Chromosome"/>
</dbReference>
<accession>A0ABY5K6E4</accession>
<keyword evidence="2" id="KW-0472">Membrane</keyword>
<evidence type="ECO:0008006" key="5">
    <source>
        <dbReference type="Google" id="ProtNLM"/>
    </source>
</evidence>
<feature type="transmembrane region" description="Helical" evidence="2">
    <location>
        <begin position="213"/>
        <end position="230"/>
    </location>
</feature>
<keyword evidence="4" id="KW-1185">Reference proteome</keyword>
<keyword evidence="2" id="KW-0812">Transmembrane</keyword>
<dbReference type="EMBL" id="CP101989">
    <property type="protein sequence ID" value="UUI66019.1"/>
    <property type="molecule type" value="Genomic_DNA"/>
</dbReference>
<feature type="transmembrane region" description="Helical" evidence="2">
    <location>
        <begin position="367"/>
        <end position="394"/>
    </location>
</feature>
<feature type="region of interest" description="Disordered" evidence="1">
    <location>
        <begin position="409"/>
        <end position="433"/>
    </location>
</feature>
<feature type="transmembrane region" description="Helical" evidence="2">
    <location>
        <begin position="236"/>
        <end position="253"/>
    </location>
</feature>
<protein>
    <recommendedName>
        <fullName evidence="5">O-antigen ligase domain-containing protein</fullName>
    </recommendedName>
</protein>
<feature type="transmembrane region" description="Helical" evidence="2">
    <location>
        <begin position="132"/>
        <end position="154"/>
    </location>
</feature>
<feature type="transmembrane region" description="Helical" evidence="2">
    <location>
        <begin position="79"/>
        <end position="101"/>
    </location>
</feature>
<reference evidence="3 4" key="1">
    <citation type="submission" date="2022-07" db="EMBL/GenBank/DDBJ databases">
        <title>Novel species in genus cellulomonas.</title>
        <authorList>
            <person name="Ye L."/>
        </authorList>
    </citation>
    <scope>NUCLEOTIDE SEQUENCE [LARGE SCALE GENOMIC DNA]</scope>
    <source>
        <strain evidence="4">zg-Y908</strain>
    </source>
</reference>
<sequence length="433" mass="44400">MISAGRVDDLAVMLVLLALAALFAVLVRTRPQIGLVAYIASIGLVPIWIGVQVGMFVGAATAVGIGVLVALLPGSRIRWTVWDGVLGFALAVVVVSWVGGYASLGDAYATTTGWLVPYLVGRVLVARLGSRAVAVCITLVFLVVAVLVVVEVVTGDNLFVRLAMGNPLYTQWSGIRMRGGLPRAEGAFGHAIPLGASLALVVPFVWSSRLPAWLRTITFVLIGVAAVVTYSRIGMLSTALALVLCVVGLGAWATRAFRAWAAVALVVGAALTTPTAMAVFAEAGDEASGSAEYRADLWSLLPSVGVLGRSTAAYSDASGTGGWGSFRSIDNAVLMTALSYGGFVAGLLVLLGVAALVGFVRGPRTPGLTAVVAILPSLTSVAFITQFSTFFWFVAGVAVAQTAAAGGADPPVEGDVEPARGVADHPRAVGVAP</sequence>
<proteinExistence type="predicted"/>
<feature type="transmembrane region" description="Helical" evidence="2">
    <location>
        <begin position="187"/>
        <end position="206"/>
    </location>
</feature>
<evidence type="ECO:0000256" key="2">
    <source>
        <dbReference type="SAM" id="Phobius"/>
    </source>
</evidence>
<dbReference type="RefSeq" id="WP_227564136.1">
    <property type="nucleotide sequence ID" value="NZ_CP101989.1"/>
</dbReference>
<feature type="transmembrane region" description="Helical" evidence="2">
    <location>
        <begin position="45"/>
        <end position="72"/>
    </location>
</feature>
<name>A0ABY5K6E4_9CELL</name>
<evidence type="ECO:0000313" key="3">
    <source>
        <dbReference type="EMBL" id="UUI66019.1"/>
    </source>
</evidence>
<organism evidence="3 4">
    <name type="scientific">Cellulomonas wangsupingiae</name>
    <dbReference type="NCBI Taxonomy" id="2968085"/>
    <lineage>
        <taxon>Bacteria</taxon>
        <taxon>Bacillati</taxon>
        <taxon>Actinomycetota</taxon>
        <taxon>Actinomycetes</taxon>
        <taxon>Micrococcales</taxon>
        <taxon>Cellulomonadaceae</taxon>
        <taxon>Cellulomonas</taxon>
    </lineage>
</organism>
<evidence type="ECO:0000313" key="4">
    <source>
        <dbReference type="Proteomes" id="UP001317322"/>
    </source>
</evidence>
<keyword evidence="2" id="KW-1133">Transmembrane helix</keyword>
<feature type="transmembrane region" description="Helical" evidence="2">
    <location>
        <begin position="260"/>
        <end position="281"/>
    </location>
</feature>
<gene>
    <name evidence="3" type="ORF">NP075_04620</name>
</gene>
<feature type="transmembrane region" description="Helical" evidence="2">
    <location>
        <begin position="337"/>
        <end position="360"/>
    </location>
</feature>
<evidence type="ECO:0000256" key="1">
    <source>
        <dbReference type="SAM" id="MobiDB-lite"/>
    </source>
</evidence>